<dbReference type="PANTHER" id="PTHR30188">
    <property type="entry name" value="ABC TRANSPORTER PERMEASE PROTEIN-RELATED"/>
    <property type="match status" value="1"/>
</dbReference>
<feature type="transmembrane region" description="Helical" evidence="1">
    <location>
        <begin position="226"/>
        <end position="247"/>
    </location>
</feature>
<proteinExistence type="predicted"/>
<dbReference type="AlphaFoldDB" id="A0A940DKL9"/>
<dbReference type="Pfam" id="PF02405">
    <property type="entry name" value="MlaE"/>
    <property type="match status" value="1"/>
</dbReference>
<feature type="transmembrane region" description="Helical" evidence="1">
    <location>
        <begin position="170"/>
        <end position="188"/>
    </location>
</feature>
<dbReference type="Proteomes" id="UP000712007">
    <property type="component" value="Unassembled WGS sequence"/>
</dbReference>
<protein>
    <submittedName>
        <fullName evidence="2">ABC transporter permease</fullName>
    </submittedName>
</protein>
<reference evidence="2" key="2">
    <citation type="journal article" date="2021" name="PeerJ">
        <title>Extensive microbial diversity within the chicken gut microbiome revealed by metagenomics and culture.</title>
        <authorList>
            <person name="Gilroy R."/>
            <person name="Ravi A."/>
            <person name="Getino M."/>
            <person name="Pursley I."/>
            <person name="Horton D.L."/>
            <person name="Alikhan N.F."/>
            <person name="Baker D."/>
            <person name="Gharbi K."/>
            <person name="Hall N."/>
            <person name="Watson M."/>
            <person name="Adriaenssens E.M."/>
            <person name="Foster-Nyarko E."/>
            <person name="Jarju S."/>
            <person name="Secka A."/>
            <person name="Antonio M."/>
            <person name="Oren A."/>
            <person name="Chaudhuri R.R."/>
            <person name="La Ragione R."/>
            <person name="Hildebrand F."/>
            <person name="Pallen M.J."/>
        </authorList>
    </citation>
    <scope>NUCLEOTIDE SEQUENCE</scope>
    <source>
        <strain evidence="2">3924</strain>
    </source>
</reference>
<keyword evidence="1" id="KW-1133">Transmembrane helix</keyword>
<gene>
    <name evidence="2" type="ORF">IAC51_06435</name>
</gene>
<dbReference type="GO" id="GO:0005548">
    <property type="term" value="F:phospholipid transporter activity"/>
    <property type="evidence" value="ECO:0007669"/>
    <property type="project" value="TreeGrafter"/>
</dbReference>
<name>A0A940DKL9_9BACT</name>
<reference evidence="2" key="1">
    <citation type="submission" date="2020-10" db="EMBL/GenBank/DDBJ databases">
        <authorList>
            <person name="Gilroy R."/>
        </authorList>
    </citation>
    <scope>NUCLEOTIDE SEQUENCE</scope>
    <source>
        <strain evidence="2">3924</strain>
    </source>
</reference>
<organism evidence="2 3">
    <name type="scientific">Candidatus Aphodosoma intestinipullorum</name>
    <dbReference type="NCBI Taxonomy" id="2840674"/>
    <lineage>
        <taxon>Bacteria</taxon>
        <taxon>Pseudomonadati</taxon>
        <taxon>Bacteroidota</taxon>
        <taxon>Bacteroidia</taxon>
        <taxon>Bacteroidales</taxon>
        <taxon>Candidatus Aphodosoma</taxon>
    </lineage>
</organism>
<dbReference type="InterPro" id="IPR030802">
    <property type="entry name" value="Permease_MalE"/>
</dbReference>
<accession>A0A940DKL9</accession>
<evidence type="ECO:0000313" key="3">
    <source>
        <dbReference type="Proteomes" id="UP000712007"/>
    </source>
</evidence>
<dbReference type="EMBL" id="JADIMV010000111">
    <property type="protein sequence ID" value="MBO8440273.1"/>
    <property type="molecule type" value="Genomic_DNA"/>
</dbReference>
<sequence length="248" mass="27340">MIKKFLQEVGEYLLLMKRTFARPDNFRMFCKQIPRELEKLGVDSIGIIVIISIFMGVIMTVQTVLNTENPLLPRYSTGLVLRDTFLLEFSSTIMSLLLAGKVGSNIASELGSMRVSEQIDAMEIMGVNSANYLILPKIIALVIFMPVLVTLCVGFGMIGGACVAQFSDLITMSDFIYGIQYAFIPFYYTYSIIKSLFFGFIIASVSSFYGYYAYGGALAVGRASTHAVVNSSVLVLLSNIVLTNIILT</sequence>
<dbReference type="PANTHER" id="PTHR30188:SF4">
    <property type="entry name" value="PROTEIN TRIGALACTOSYLDIACYLGLYCEROL 1, CHLOROPLASTIC"/>
    <property type="match status" value="1"/>
</dbReference>
<dbReference type="GO" id="GO:0043190">
    <property type="term" value="C:ATP-binding cassette (ABC) transporter complex"/>
    <property type="evidence" value="ECO:0007669"/>
    <property type="project" value="InterPro"/>
</dbReference>
<evidence type="ECO:0000256" key="1">
    <source>
        <dbReference type="SAM" id="Phobius"/>
    </source>
</evidence>
<feature type="transmembrane region" description="Helical" evidence="1">
    <location>
        <begin position="85"/>
        <end position="104"/>
    </location>
</feature>
<feature type="transmembrane region" description="Helical" evidence="1">
    <location>
        <begin position="195"/>
        <end position="214"/>
    </location>
</feature>
<keyword evidence="1" id="KW-0812">Transmembrane</keyword>
<feature type="transmembrane region" description="Helical" evidence="1">
    <location>
        <begin position="45"/>
        <end position="65"/>
    </location>
</feature>
<keyword evidence="1" id="KW-0472">Membrane</keyword>
<evidence type="ECO:0000313" key="2">
    <source>
        <dbReference type="EMBL" id="MBO8440273.1"/>
    </source>
</evidence>
<feature type="transmembrane region" description="Helical" evidence="1">
    <location>
        <begin position="138"/>
        <end position="158"/>
    </location>
</feature>
<comment type="caution">
    <text evidence="2">The sequence shown here is derived from an EMBL/GenBank/DDBJ whole genome shotgun (WGS) entry which is preliminary data.</text>
</comment>